<feature type="domain" description="Methyltransferase type 11" evidence="4">
    <location>
        <begin position="52"/>
        <end position="141"/>
    </location>
</feature>
<dbReference type="Gene3D" id="3.40.50.150">
    <property type="entry name" value="Vaccinia Virus protein VP39"/>
    <property type="match status" value="1"/>
</dbReference>
<keyword evidence="2 5" id="KW-0489">Methyltransferase</keyword>
<evidence type="ECO:0000259" key="4">
    <source>
        <dbReference type="Pfam" id="PF08241"/>
    </source>
</evidence>
<gene>
    <name evidence="5" type="ORF">RM572_28420</name>
</gene>
<dbReference type="GO" id="GO:0032259">
    <property type="term" value="P:methylation"/>
    <property type="evidence" value="ECO:0007669"/>
    <property type="project" value="UniProtKB-KW"/>
</dbReference>
<sequence>MTAPPEPSARALARSFDSVAAQYGSSRPGYPSALFDAVEDLAGRPLQGADVLDVGAGTGIASRLLRDRGARVTAVEPGPGMAAELRAASPGLPLVRADGDALPCADSSFDLVAYAQSWHWTDPDRSVPEALRVLRPGGALALWWNVPDPDVPWAAEQEERLARALPGYHGPGLRHEASDILHGQGHRPRSAAVHWVRRVPLDVHLAHLGSRSSFAVLGPEGARPVLEAEREALLAHFPDGEVPEAYVVDLHVVIRPGRPAASA</sequence>
<keyword evidence="3 5" id="KW-0808">Transferase</keyword>
<comment type="similarity">
    <text evidence="1">Belongs to the methyltransferase superfamily.</text>
</comment>
<evidence type="ECO:0000313" key="5">
    <source>
        <dbReference type="EMBL" id="MDT0382679.1"/>
    </source>
</evidence>
<dbReference type="GO" id="GO:0008168">
    <property type="term" value="F:methyltransferase activity"/>
    <property type="evidence" value="ECO:0007669"/>
    <property type="project" value="UniProtKB-KW"/>
</dbReference>
<accession>A0ABU2P0A0</accession>
<dbReference type="Pfam" id="PF08241">
    <property type="entry name" value="Methyltransf_11"/>
    <property type="match status" value="1"/>
</dbReference>
<reference evidence="6" key="1">
    <citation type="submission" date="2023-07" db="EMBL/GenBank/DDBJ databases">
        <title>30 novel species of actinomycetes from the DSMZ collection.</title>
        <authorList>
            <person name="Nouioui I."/>
        </authorList>
    </citation>
    <scope>NUCLEOTIDE SEQUENCE [LARGE SCALE GENOMIC DNA]</scope>
    <source>
        <strain evidence="6">DSM 42041</strain>
    </source>
</reference>
<dbReference type="PANTHER" id="PTHR44942">
    <property type="entry name" value="METHYLTRANSF_11 DOMAIN-CONTAINING PROTEIN"/>
    <property type="match status" value="1"/>
</dbReference>
<evidence type="ECO:0000256" key="1">
    <source>
        <dbReference type="ARBA" id="ARBA00008361"/>
    </source>
</evidence>
<evidence type="ECO:0000313" key="6">
    <source>
        <dbReference type="Proteomes" id="UP001183414"/>
    </source>
</evidence>
<dbReference type="InterPro" id="IPR013216">
    <property type="entry name" value="Methyltransf_11"/>
</dbReference>
<comment type="caution">
    <text evidence="5">The sequence shown here is derived from an EMBL/GenBank/DDBJ whole genome shotgun (WGS) entry which is preliminary data.</text>
</comment>
<name>A0ABU2P0A0_9ACTN</name>
<evidence type="ECO:0000256" key="2">
    <source>
        <dbReference type="ARBA" id="ARBA00022603"/>
    </source>
</evidence>
<protein>
    <submittedName>
        <fullName evidence="5">Class I SAM-dependent methyltransferase</fullName>
        <ecNumber evidence="5">2.1.1.-</ecNumber>
    </submittedName>
</protein>
<proteinExistence type="inferred from homology"/>
<dbReference type="Proteomes" id="UP001183414">
    <property type="component" value="Unassembled WGS sequence"/>
</dbReference>
<dbReference type="RefSeq" id="WP_311676251.1">
    <property type="nucleotide sequence ID" value="NZ_JAVREQ010000051.1"/>
</dbReference>
<keyword evidence="6" id="KW-1185">Reference proteome</keyword>
<organism evidence="5 6">
    <name type="scientific">Streptomyces hazeniae</name>
    <dbReference type="NCBI Taxonomy" id="3075538"/>
    <lineage>
        <taxon>Bacteria</taxon>
        <taxon>Bacillati</taxon>
        <taxon>Actinomycetota</taxon>
        <taxon>Actinomycetes</taxon>
        <taxon>Kitasatosporales</taxon>
        <taxon>Streptomycetaceae</taxon>
        <taxon>Streptomyces</taxon>
    </lineage>
</organism>
<dbReference type="InterPro" id="IPR051052">
    <property type="entry name" value="Diverse_substrate_MTase"/>
</dbReference>
<dbReference type="CDD" id="cd02440">
    <property type="entry name" value="AdoMet_MTases"/>
    <property type="match status" value="1"/>
</dbReference>
<evidence type="ECO:0000256" key="3">
    <source>
        <dbReference type="ARBA" id="ARBA00022679"/>
    </source>
</evidence>
<dbReference type="EC" id="2.1.1.-" evidence="5"/>
<dbReference type="PANTHER" id="PTHR44942:SF4">
    <property type="entry name" value="METHYLTRANSFERASE TYPE 11 DOMAIN-CONTAINING PROTEIN"/>
    <property type="match status" value="1"/>
</dbReference>
<dbReference type="InterPro" id="IPR029063">
    <property type="entry name" value="SAM-dependent_MTases_sf"/>
</dbReference>
<dbReference type="SUPFAM" id="SSF53335">
    <property type="entry name" value="S-adenosyl-L-methionine-dependent methyltransferases"/>
    <property type="match status" value="1"/>
</dbReference>
<dbReference type="EMBL" id="JAVREQ010000051">
    <property type="protein sequence ID" value="MDT0382679.1"/>
    <property type="molecule type" value="Genomic_DNA"/>
</dbReference>